<organism evidence="1 2">
    <name type="scientific">Schizophyllum amplum</name>
    <dbReference type="NCBI Taxonomy" id="97359"/>
    <lineage>
        <taxon>Eukaryota</taxon>
        <taxon>Fungi</taxon>
        <taxon>Dikarya</taxon>
        <taxon>Basidiomycota</taxon>
        <taxon>Agaricomycotina</taxon>
        <taxon>Agaricomycetes</taxon>
        <taxon>Agaricomycetidae</taxon>
        <taxon>Agaricales</taxon>
        <taxon>Schizophyllaceae</taxon>
        <taxon>Schizophyllum</taxon>
    </lineage>
</organism>
<keyword evidence="2" id="KW-1185">Reference proteome</keyword>
<dbReference type="AlphaFoldDB" id="A0A550BUL6"/>
<protein>
    <recommendedName>
        <fullName evidence="3">BTB domain-containing protein</fullName>
    </recommendedName>
</protein>
<name>A0A550BUL6_9AGAR</name>
<proteinExistence type="predicted"/>
<reference evidence="1 2" key="1">
    <citation type="journal article" date="2019" name="New Phytol.">
        <title>Comparative genomics reveals unique wood-decay strategies and fruiting body development in the Schizophyllaceae.</title>
        <authorList>
            <person name="Almasi E."/>
            <person name="Sahu N."/>
            <person name="Krizsan K."/>
            <person name="Balint B."/>
            <person name="Kovacs G.M."/>
            <person name="Kiss B."/>
            <person name="Cseklye J."/>
            <person name="Drula E."/>
            <person name="Henrissat B."/>
            <person name="Nagy I."/>
            <person name="Chovatia M."/>
            <person name="Adam C."/>
            <person name="LaButti K."/>
            <person name="Lipzen A."/>
            <person name="Riley R."/>
            <person name="Grigoriev I.V."/>
            <person name="Nagy L.G."/>
        </authorList>
    </citation>
    <scope>NUCLEOTIDE SEQUENCE [LARGE SCALE GENOMIC DNA]</scope>
    <source>
        <strain evidence="1 2">NL-1724</strain>
    </source>
</reference>
<evidence type="ECO:0000313" key="2">
    <source>
        <dbReference type="Proteomes" id="UP000320762"/>
    </source>
</evidence>
<dbReference type="OrthoDB" id="3036049at2759"/>
<dbReference type="Gene3D" id="3.30.710.10">
    <property type="entry name" value="Potassium Channel Kv1.1, Chain A"/>
    <property type="match status" value="1"/>
</dbReference>
<dbReference type="InterPro" id="IPR011333">
    <property type="entry name" value="SKP1/BTB/POZ_sf"/>
</dbReference>
<accession>A0A550BUL6</accession>
<comment type="caution">
    <text evidence="1">The sequence shown here is derived from an EMBL/GenBank/DDBJ whole genome shotgun (WGS) entry which is preliminary data.</text>
</comment>
<evidence type="ECO:0000313" key="1">
    <source>
        <dbReference type="EMBL" id="TRM56196.1"/>
    </source>
</evidence>
<evidence type="ECO:0008006" key="3">
    <source>
        <dbReference type="Google" id="ProtNLM"/>
    </source>
</evidence>
<sequence length="328" mass="36503">MSTPLEKVEDLWFLDGNIFIRVGNNVCRVYQGFLASQSSVLSDMFAMPQPPEGANMLGGHPVMAFPDAPEEVTHWLRAMMLPGNFGSYPHKVTADQLLAVLRLSHKYDVQHLRRRALEHLAGLLPVDLDKIKAKGRDSTVNASLHDLDLSLYPRINAIVHEVGALWLVPALLYELHGQVQACYLDFIAEMPYPLTTQLIIRLYKIAQLTSHHFSVARLVTHGTLCKRSPPCGATENGDLCGSAAMLHHEPLTYYSCADYYVDGVHYVDSQGHAYEGDADFCEACSQAMRARHTRACSKFWDELPESLGLPQWKDLLAAKASDLGDDAE</sequence>
<dbReference type="EMBL" id="VDMD01000078">
    <property type="protein sequence ID" value="TRM56196.1"/>
    <property type="molecule type" value="Genomic_DNA"/>
</dbReference>
<gene>
    <name evidence="1" type="ORF">BD626DRAFT_636017</name>
</gene>
<dbReference type="Proteomes" id="UP000320762">
    <property type="component" value="Unassembled WGS sequence"/>
</dbReference>